<reference evidence="1" key="1">
    <citation type="submission" date="2018-06" db="EMBL/GenBank/DDBJ databases">
        <authorList>
            <person name="Zhirakovskaya E."/>
        </authorList>
    </citation>
    <scope>NUCLEOTIDE SEQUENCE</scope>
</reference>
<organism evidence="1">
    <name type="scientific">hydrothermal vent metagenome</name>
    <dbReference type="NCBI Taxonomy" id="652676"/>
    <lineage>
        <taxon>unclassified sequences</taxon>
        <taxon>metagenomes</taxon>
        <taxon>ecological metagenomes</taxon>
    </lineage>
</organism>
<accession>A0A3B0XWP2</accession>
<gene>
    <name evidence="1" type="ORF">MNBD_GAMMA11-2451</name>
</gene>
<name>A0A3B0XWP2_9ZZZZ</name>
<dbReference type="EMBL" id="UOFG01000272">
    <property type="protein sequence ID" value="VAW66379.1"/>
    <property type="molecule type" value="Genomic_DNA"/>
</dbReference>
<evidence type="ECO:0000313" key="1">
    <source>
        <dbReference type="EMBL" id="VAW66379.1"/>
    </source>
</evidence>
<proteinExistence type="predicted"/>
<feature type="non-terminal residue" evidence="1">
    <location>
        <position position="47"/>
    </location>
</feature>
<protein>
    <submittedName>
        <fullName evidence="1">Uncharacterized protein</fullName>
    </submittedName>
</protein>
<sequence length="47" mass="4781">MQGCTNIAVAGARERGRAGCTNIAVAGAGERVFYIARCALRGAIQGV</sequence>
<dbReference type="AlphaFoldDB" id="A0A3B0XWP2"/>